<evidence type="ECO:0000313" key="3">
    <source>
        <dbReference type="Proteomes" id="UP001143480"/>
    </source>
</evidence>
<dbReference type="AlphaFoldDB" id="A0A9W6KRD2"/>
<dbReference type="Proteomes" id="UP001143480">
    <property type="component" value="Unassembled WGS sequence"/>
</dbReference>
<accession>A0A9W6KRD2</accession>
<feature type="transmembrane region" description="Helical" evidence="1">
    <location>
        <begin position="55"/>
        <end position="75"/>
    </location>
</feature>
<reference evidence="2" key="1">
    <citation type="journal article" date="2014" name="Int. J. Syst. Evol. Microbiol.">
        <title>Complete genome sequence of Corynebacterium casei LMG S-19264T (=DSM 44701T), isolated from a smear-ripened cheese.</title>
        <authorList>
            <consortium name="US DOE Joint Genome Institute (JGI-PGF)"/>
            <person name="Walter F."/>
            <person name="Albersmeier A."/>
            <person name="Kalinowski J."/>
            <person name="Ruckert C."/>
        </authorList>
    </citation>
    <scope>NUCLEOTIDE SEQUENCE</scope>
    <source>
        <strain evidence="2">VKM Ac-1321</strain>
    </source>
</reference>
<protein>
    <submittedName>
        <fullName evidence="2">Uncharacterized protein</fullName>
    </submittedName>
</protein>
<organism evidence="2 3">
    <name type="scientific">Dactylosporangium matsuzakiense</name>
    <dbReference type="NCBI Taxonomy" id="53360"/>
    <lineage>
        <taxon>Bacteria</taxon>
        <taxon>Bacillati</taxon>
        <taxon>Actinomycetota</taxon>
        <taxon>Actinomycetes</taxon>
        <taxon>Micromonosporales</taxon>
        <taxon>Micromonosporaceae</taxon>
        <taxon>Dactylosporangium</taxon>
    </lineage>
</organism>
<feature type="transmembrane region" description="Helical" evidence="1">
    <location>
        <begin position="7"/>
        <end position="26"/>
    </location>
</feature>
<sequence>MTRGARVVLAGAVGGAVVGAALRLLVLESGGAALAVAAVGVIVAIAPLRGIAERCIGVAALVPASVLWFMVWSAFGFPAPG</sequence>
<evidence type="ECO:0000313" key="2">
    <source>
        <dbReference type="EMBL" id="GLL06707.1"/>
    </source>
</evidence>
<proteinExistence type="predicted"/>
<feature type="transmembrane region" description="Helical" evidence="1">
    <location>
        <begin position="32"/>
        <end position="48"/>
    </location>
</feature>
<keyword evidence="1" id="KW-0472">Membrane</keyword>
<keyword evidence="1" id="KW-1133">Transmembrane helix</keyword>
<name>A0A9W6KRD2_9ACTN</name>
<dbReference type="EMBL" id="BSFP01000076">
    <property type="protein sequence ID" value="GLL06707.1"/>
    <property type="molecule type" value="Genomic_DNA"/>
</dbReference>
<reference evidence="2" key="2">
    <citation type="submission" date="2023-01" db="EMBL/GenBank/DDBJ databases">
        <authorList>
            <person name="Sun Q."/>
            <person name="Evtushenko L."/>
        </authorList>
    </citation>
    <scope>NUCLEOTIDE SEQUENCE</scope>
    <source>
        <strain evidence="2">VKM Ac-1321</strain>
    </source>
</reference>
<evidence type="ECO:0000256" key="1">
    <source>
        <dbReference type="SAM" id="Phobius"/>
    </source>
</evidence>
<keyword evidence="3" id="KW-1185">Reference proteome</keyword>
<comment type="caution">
    <text evidence="2">The sequence shown here is derived from an EMBL/GenBank/DDBJ whole genome shotgun (WGS) entry which is preliminary data.</text>
</comment>
<gene>
    <name evidence="2" type="ORF">GCM10017581_084570</name>
</gene>
<keyword evidence="1" id="KW-0812">Transmembrane</keyword>